<organism evidence="2 3">
    <name type="scientific">Candidatus Azambacteria bacterium RIFCSPLOWO2_01_FULL_46_25</name>
    <dbReference type="NCBI Taxonomy" id="1797298"/>
    <lineage>
        <taxon>Bacteria</taxon>
        <taxon>Candidatus Azamiibacteriota</taxon>
    </lineage>
</organism>
<dbReference type="Proteomes" id="UP000176650">
    <property type="component" value="Unassembled WGS sequence"/>
</dbReference>
<dbReference type="NCBIfam" id="TIGR02532">
    <property type="entry name" value="IV_pilin_GFxxxE"/>
    <property type="match status" value="1"/>
</dbReference>
<dbReference type="EMBL" id="MEYS01000001">
    <property type="protein sequence ID" value="OGD34296.1"/>
    <property type="molecule type" value="Genomic_DNA"/>
</dbReference>
<keyword evidence="1" id="KW-0812">Transmembrane</keyword>
<protein>
    <recommendedName>
        <fullName evidence="4">Type II secretion system protein GspG C-terminal domain-containing protein</fullName>
    </recommendedName>
</protein>
<comment type="caution">
    <text evidence="2">The sequence shown here is derived from an EMBL/GenBank/DDBJ whole genome shotgun (WGS) entry which is preliminary data.</text>
</comment>
<evidence type="ECO:0008006" key="4">
    <source>
        <dbReference type="Google" id="ProtNLM"/>
    </source>
</evidence>
<evidence type="ECO:0000313" key="3">
    <source>
        <dbReference type="Proteomes" id="UP000176650"/>
    </source>
</evidence>
<keyword evidence="1" id="KW-1133">Transmembrane helix</keyword>
<dbReference type="SUPFAM" id="SSF54523">
    <property type="entry name" value="Pili subunits"/>
    <property type="match status" value="1"/>
</dbReference>
<dbReference type="STRING" id="1797298.A2988_02085"/>
<sequence>MTNSRKKGFTLLELLIVITILAILTLVVVLFINPVEILKKSRDVQRMSDLDITRTAINLYLQDSASNTLGGTTYCTASVPASESNGQTLRNGVKTSLVATTAPVPGVPGYVTFTNPSTVYANATTTADLALANGKGWIPGFDFTTVGSGAPIAKLPIDPTNTATLVTGEGPGINSLYYRYACKTNNTFELDATLESLAYGPTAGLASKAASDGGNSVMRYEVGTDLTIIASTAPIL</sequence>
<keyword evidence="1" id="KW-0472">Membrane</keyword>
<dbReference type="AlphaFoldDB" id="A0A1F5BUK0"/>
<dbReference type="Pfam" id="PF07963">
    <property type="entry name" value="N_methyl"/>
    <property type="match status" value="1"/>
</dbReference>
<reference evidence="2 3" key="1">
    <citation type="journal article" date="2016" name="Nat. Commun.">
        <title>Thousands of microbial genomes shed light on interconnected biogeochemical processes in an aquifer system.</title>
        <authorList>
            <person name="Anantharaman K."/>
            <person name="Brown C.T."/>
            <person name="Hug L.A."/>
            <person name="Sharon I."/>
            <person name="Castelle C.J."/>
            <person name="Probst A.J."/>
            <person name="Thomas B.C."/>
            <person name="Singh A."/>
            <person name="Wilkins M.J."/>
            <person name="Karaoz U."/>
            <person name="Brodie E.L."/>
            <person name="Williams K.H."/>
            <person name="Hubbard S.S."/>
            <person name="Banfield J.F."/>
        </authorList>
    </citation>
    <scope>NUCLEOTIDE SEQUENCE [LARGE SCALE GENOMIC DNA]</scope>
</reference>
<evidence type="ECO:0000313" key="2">
    <source>
        <dbReference type="EMBL" id="OGD34296.1"/>
    </source>
</evidence>
<dbReference type="PROSITE" id="PS00409">
    <property type="entry name" value="PROKAR_NTER_METHYL"/>
    <property type="match status" value="1"/>
</dbReference>
<dbReference type="Gene3D" id="3.30.700.10">
    <property type="entry name" value="Glycoprotein, Type 4 Pilin"/>
    <property type="match status" value="1"/>
</dbReference>
<proteinExistence type="predicted"/>
<dbReference type="InterPro" id="IPR012902">
    <property type="entry name" value="N_methyl_site"/>
</dbReference>
<gene>
    <name evidence="2" type="ORF">A2988_02085</name>
</gene>
<dbReference type="InterPro" id="IPR045584">
    <property type="entry name" value="Pilin-like"/>
</dbReference>
<feature type="transmembrane region" description="Helical" evidence="1">
    <location>
        <begin position="12"/>
        <end position="32"/>
    </location>
</feature>
<accession>A0A1F5BUK0</accession>
<name>A0A1F5BUK0_9BACT</name>
<evidence type="ECO:0000256" key="1">
    <source>
        <dbReference type="SAM" id="Phobius"/>
    </source>
</evidence>